<name>A0A7X6DLL2_9BACT</name>
<comment type="caution">
    <text evidence="17">The sequence shown here is derived from an EMBL/GenBank/DDBJ whole genome shotgun (WGS) entry which is preliminary data.</text>
</comment>
<feature type="domain" description="CAAX prenyl protease 1 N-terminal" evidence="16">
    <location>
        <begin position="26"/>
        <end position="201"/>
    </location>
</feature>
<feature type="active site" evidence="11">
    <location>
        <position position="275"/>
    </location>
</feature>
<dbReference type="CDD" id="cd07343">
    <property type="entry name" value="M48A_Zmpste24p_like"/>
    <property type="match status" value="1"/>
</dbReference>
<evidence type="ECO:0000256" key="2">
    <source>
        <dbReference type="ARBA" id="ARBA00022670"/>
    </source>
</evidence>
<evidence type="ECO:0000259" key="15">
    <source>
        <dbReference type="Pfam" id="PF01435"/>
    </source>
</evidence>
<feature type="binding site" evidence="12">
    <location>
        <position position="274"/>
    </location>
    <ligand>
        <name>Zn(2+)</name>
        <dbReference type="ChEBI" id="CHEBI:29105"/>
        <note>catalytic</note>
    </ligand>
</feature>
<feature type="transmembrane region" description="Helical" evidence="14">
    <location>
        <begin position="6"/>
        <end position="25"/>
    </location>
</feature>
<evidence type="ECO:0000256" key="10">
    <source>
        <dbReference type="ARBA" id="ARBA00023136"/>
    </source>
</evidence>
<keyword evidence="6" id="KW-0256">Endoplasmic reticulum</keyword>
<comment type="subcellular location">
    <subcellularLocation>
        <location evidence="1">Endoplasmic reticulum membrane</location>
        <topology evidence="1">Multi-pass membrane protein</topology>
    </subcellularLocation>
</comment>
<feature type="transmembrane region" description="Helical" evidence="14">
    <location>
        <begin position="174"/>
        <end position="195"/>
    </location>
</feature>
<evidence type="ECO:0000313" key="17">
    <source>
        <dbReference type="EMBL" id="NKE69477.1"/>
    </source>
</evidence>
<evidence type="ECO:0000313" key="18">
    <source>
        <dbReference type="Proteomes" id="UP000534783"/>
    </source>
</evidence>
<keyword evidence="2 13" id="KW-0645">Protease</keyword>
<dbReference type="PANTHER" id="PTHR10120">
    <property type="entry name" value="CAAX PRENYL PROTEASE 1"/>
    <property type="match status" value="1"/>
</dbReference>
<evidence type="ECO:0000256" key="8">
    <source>
        <dbReference type="ARBA" id="ARBA00022989"/>
    </source>
</evidence>
<comment type="cofactor">
    <cofactor evidence="12 13">
        <name>Zn(2+)</name>
        <dbReference type="ChEBI" id="CHEBI:29105"/>
    </cofactor>
    <text evidence="12 13">Binds 1 zinc ion per subunit.</text>
</comment>
<evidence type="ECO:0000256" key="3">
    <source>
        <dbReference type="ARBA" id="ARBA00022692"/>
    </source>
</evidence>
<feature type="domain" description="Peptidase M48" evidence="15">
    <location>
        <begin position="206"/>
        <end position="410"/>
    </location>
</feature>
<organism evidence="17 18">
    <name type="scientific">Candidatus Manganitrophus noduliformans</name>
    <dbReference type="NCBI Taxonomy" id="2606439"/>
    <lineage>
        <taxon>Bacteria</taxon>
        <taxon>Pseudomonadati</taxon>
        <taxon>Nitrospirota</taxon>
        <taxon>Nitrospiria</taxon>
        <taxon>Candidatus Troglogloeales</taxon>
        <taxon>Candidatus Manganitrophaceae</taxon>
        <taxon>Candidatus Manganitrophus</taxon>
    </lineage>
</organism>
<dbReference type="RefSeq" id="WP_168057774.1">
    <property type="nucleotide sequence ID" value="NZ_VTOW01000001.1"/>
</dbReference>
<feature type="transmembrane region" description="Helical" evidence="14">
    <location>
        <begin position="148"/>
        <end position="168"/>
    </location>
</feature>
<evidence type="ECO:0000259" key="16">
    <source>
        <dbReference type="Pfam" id="PF16491"/>
    </source>
</evidence>
<feature type="transmembrane region" description="Helical" evidence="14">
    <location>
        <begin position="91"/>
        <end position="109"/>
    </location>
</feature>
<feature type="transmembrane region" description="Helical" evidence="14">
    <location>
        <begin position="284"/>
        <end position="307"/>
    </location>
</feature>
<evidence type="ECO:0000256" key="11">
    <source>
        <dbReference type="PIRSR" id="PIRSR627057-1"/>
    </source>
</evidence>
<evidence type="ECO:0000256" key="7">
    <source>
        <dbReference type="ARBA" id="ARBA00022833"/>
    </source>
</evidence>
<keyword evidence="8 14" id="KW-1133">Transmembrane helix</keyword>
<evidence type="ECO:0000256" key="5">
    <source>
        <dbReference type="ARBA" id="ARBA00022801"/>
    </source>
</evidence>
<reference evidence="17 18" key="1">
    <citation type="journal article" date="2020" name="Nature">
        <title>Bacterial chemolithoautotrophy via manganese oxidation.</title>
        <authorList>
            <person name="Yu H."/>
            <person name="Leadbetter J.R."/>
        </authorList>
    </citation>
    <scope>NUCLEOTIDE SEQUENCE [LARGE SCALE GENOMIC DNA]</scope>
    <source>
        <strain evidence="17 18">Mn-1</strain>
    </source>
</reference>
<comment type="similarity">
    <text evidence="13">Belongs to the peptidase M48 family.</text>
</comment>
<dbReference type="Gene3D" id="3.30.2010.10">
    <property type="entry name" value="Metalloproteases ('zincins'), catalytic domain"/>
    <property type="match status" value="1"/>
</dbReference>
<feature type="transmembrane region" description="Helical" evidence="14">
    <location>
        <begin position="322"/>
        <end position="344"/>
    </location>
</feature>
<dbReference type="InterPro" id="IPR032456">
    <property type="entry name" value="Peptidase_M48_N"/>
</dbReference>
<evidence type="ECO:0000256" key="9">
    <source>
        <dbReference type="ARBA" id="ARBA00023049"/>
    </source>
</evidence>
<keyword evidence="10 14" id="KW-0472">Membrane</keyword>
<evidence type="ECO:0000256" key="4">
    <source>
        <dbReference type="ARBA" id="ARBA00022723"/>
    </source>
</evidence>
<evidence type="ECO:0000256" key="13">
    <source>
        <dbReference type="RuleBase" id="RU003983"/>
    </source>
</evidence>
<sequence>MNLYGIIILAALLLDYILNLAADLLNLKSMRRELPEEFQGVYDPEAYRKSQEYLRVKTRFGILTATVGLIALLAFWFSGGFNLIDLWVRSWGYGPIVTGLAYIGILVFLRSLLSLPFQIYDTFIIEQRFGFNKMTPATFVADLIKGTALGLLLGGPLLAGILFFFHFAGELAWLYAWAAFTLFVFFVQFIAPTWIMPIFNKFTPLGEGELKERILSYARSVDFPVEQIYVIDGSRRSTKANAFFSGFGRHKRIALFDTLIAKQTVPELVAILAHEIGHYKKKHILLGMALSIAHAGLMFFLLSIFLYRPGLYEAFYMDQPSIYAGLVFFSLLFTPVESILSIFLQALSRRNEYEADRFAAETFEQPEAMIGALKKLAVDHLSNLTPHPLHVILNDSHPPILQRIQAIRQAAQPPRHPGRTAQAQTS</sequence>
<keyword evidence="3 14" id="KW-0812">Transmembrane</keyword>
<dbReference type="Pfam" id="PF01435">
    <property type="entry name" value="Peptidase_M48"/>
    <property type="match status" value="1"/>
</dbReference>
<gene>
    <name evidence="17" type="ORF">MNODULE_01760</name>
</gene>
<dbReference type="InterPro" id="IPR027057">
    <property type="entry name" value="CAXX_Prtase_1"/>
</dbReference>
<feature type="transmembrane region" description="Helical" evidence="14">
    <location>
        <begin position="60"/>
        <end position="79"/>
    </location>
</feature>
<keyword evidence="5 13" id="KW-0378">Hydrolase</keyword>
<dbReference type="FunFam" id="3.30.2010.10:FF:000002">
    <property type="entry name" value="CAAX prenyl protease"/>
    <property type="match status" value="1"/>
</dbReference>
<proteinExistence type="inferred from homology"/>
<dbReference type="GO" id="GO:0046872">
    <property type="term" value="F:metal ion binding"/>
    <property type="evidence" value="ECO:0007669"/>
    <property type="project" value="UniProtKB-KW"/>
</dbReference>
<keyword evidence="4 12" id="KW-0479">Metal-binding</keyword>
<accession>A0A7X6DLL2</accession>
<dbReference type="GO" id="GO:0071586">
    <property type="term" value="P:CAAX-box protein processing"/>
    <property type="evidence" value="ECO:0007669"/>
    <property type="project" value="InterPro"/>
</dbReference>
<keyword evidence="18" id="KW-1185">Reference proteome</keyword>
<evidence type="ECO:0000256" key="12">
    <source>
        <dbReference type="PIRSR" id="PIRSR627057-2"/>
    </source>
</evidence>
<protein>
    <submittedName>
        <fullName evidence="17">M48 family metallopeptidase</fullName>
    </submittedName>
</protein>
<keyword evidence="9 13" id="KW-0482">Metalloprotease</keyword>
<feature type="binding site" evidence="12">
    <location>
        <position position="352"/>
    </location>
    <ligand>
        <name>Zn(2+)</name>
        <dbReference type="ChEBI" id="CHEBI:29105"/>
        <note>catalytic</note>
    </ligand>
</feature>
<evidence type="ECO:0000256" key="14">
    <source>
        <dbReference type="SAM" id="Phobius"/>
    </source>
</evidence>
<dbReference type="InterPro" id="IPR001915">
    <property type="entry name" value="Peptidase_M48"/>
</dbReference>
<feature type="binding site" evidence="12">
    <location>
        <position position="278"/>
    </location>
    <ligand>
        <name>Zn(2+)</name>
        <dbReference type="ChEBI" id="CHEBI:29105"/>
        <note>catalytic</note>
    </ligand>
</feature>
<dbReference type="Pfam" id="PF16491">
    <property type="entry name" value="Peptidase_M48_N"/>
    <property type="match status" value="1"/>
</dbReference>
<dbReference type="EMBL" id="VTOW01000001">
    <property type="protein sequence ID" value="NKE69477.1"/>
    <property type="molecule type" value="Genomic_DNA"/>
</dbReference>
<evidence type="ECO:0000256" key="1">
    <source>
        <dbReference type="ARBA" id="ARBA00004477"/>
    </source>
</evidence>
<feature type="active site" description="Proton donor" evidence="11">
    <location>
        <position position="356"/>
    </location>
</feature>
<dbReference type="GO" id="GO:0004222">
    <property type="term" value="F:metalloendopeptidase activity"/>
    <property type="evidence" value="ECO:0007669"/>
    <property type="project" value="InterPro"/>
</dbReference>
<dbReference type="AlphaFoldDB" id="A0A7X6DLL2"/>
<keyword evidence="7 12" id="KW-0862">Zinc</keyword>
<evidence type="ECO:0000256" key="6">
    <source>
        <dbReference type="ARBA" id="ARBA00022824"/>
    </source>
</evidence>
<dbReference type="Proteomes" id="UP000534783">
    <property type="component" value="Unassembled WGS sequence"/>
</dbReference>